<feature type="compositionally biased region" description="Basic and acidic residues" evidence="1">
    <location>
        <begin position="24"/>
        <end position="38"/>
    </location>
</feature>
<gene>
    <name evidence="2" type="ORF">GCM10007923_52980</name>
</gene>
<evidence type="ECO:0000313" key="2">
    <source>
        <dbReference type="EMBL" id="GLR54081.1"/>
    </source>
</evidence>
<keyword evidence="3" id="KW-1185">Reference proteome</keyword>
<feature type="region of interest" description="Disordered" evidence="1">
    <location>
        <begin position="82"/>
        <end position="119"/>
    </location>
</feature>
<name>A0ABQ5ZPP8_9HYPH</name>
<comment type="caution">
    <text evidence="2">The sequence shown here is derived from an EMBL/GenBank/DDBJ whole genome shotgun (WGS) entry which is preliminary data.</text>
</comment>
<reference evidence="3" key="1">
    <citation type="journal article" date="2019" name="Int. J. Syst. Evol. Microbiol.">
        <title>The Global Catalogue of Microorganisms (GCM) 10K type strain sequencing project: providing services to taxonomists for standard genome sequencing and annotation.</title>
        <authorList>
            <consortium name="The Broad Institute Genomics Platform"/>
            <consortium name="The Broad Institute Genome Sequencing Center for Infectious Disease"/>
            <person name="Wu L."/>
            <person name="Ma J."/>
        </authorList>
    </citation>
    <scope>NUCLEOTIDE SEQUENCE [LARGE SCALE GENOMIC DNA]</scope>
    <source>
        <strain evidence="3">NBRC 102122</strain>
    </source>
</reference>
<feature type="region of interest" description="Disordered" evidence="1">
    <location>
        <begin position="22"/>
        <end position="41"/>
    </location>
</feature>
<accession>A0ABQ5ZPP8</accession>
<organism evidence="2 3">
    <name type="scientific">Shinella yambaruensis</name>
    <dbReference type="NCBI Taxonomy" id="415996"/>
    <lineage>
        <taxon>Bacteria</taxon>
        <taxon>Pseudomonadati</taxon>
        <taxon>Pseudomonadota</taxon>
        <taxon>Alphaproteobacteria</taxon>
        <taxon>Hyphomicrobiales</taxon>
        <taxon>Rhizobiaceae</taxon>
        <taxon>Shinella</taxon>
    </lineage>
</organism>
<proteinExistence type="predicted"/>
<dbReference type="Proteomes" id="UP001156702">
    <property type="component" value="Unassembled WGS sequence"/>
</dbReference>
<evidence type="ECO:0000313" key="3">
    <source>
        <dbReference type="Proteomes" id="UP001156702"/>
    </source>
</evidence>
<sequence length="249" mass="26458">MGVIEKISGYFKQLAGEVTGSQALHDEGRRQAADGGYREEDEQVVPVASRTVPGAGSVVSAETGREKVIHADAVPQFTVSQAGRTNDGVSSAKPRVITGSDDATAHRTPPGMETPGRDWSAGFDENAPRQDMPAPVADYSDTEQLKLYRLVPIASAGDTNWDIAPNQGEVVVRARSSGDARVVAAEAELDYMEIDALPGDGNSTTSSSAFRNEKLYTVVDESDPAYPAEGPREVVAGTVRVDNIRPTEL</sequence>
<evidence type="ECO:0000256" key="1">
    <source>
        <dbReference type="SAM" id="MobiDB-lite"/>
    </source>
</evidence>
<protein>
    <submittedName>
        <fullName evidence="2">Uncharacterized protein</fullName>
    </submittedName>
</protein>
<dbReference type="EMBL" id="BSOP01000044">
    <property type="protein sequence ID" value="GLR54081.1"/>
    <property type="molecule type" value="Genomic_DNA"/>
</dbReference>